<gene>
    <name evidence="2" type="ORF">FOMPIDRAFT_1021979</name>
</gene>
<proteinExistence type="predicted"/>
<dbReference type="AlphaFoldDB" id="S8ELX0"/>
<organism evidence="2 3">
    <name type="scientific">Fomitopsis schrenkii</name>
    <name type="common">Brown rot fungus</name>
    <dbReference type="NCBI Taxonomy" id="2126942"/>
    <lineage>
        <taxon>Eukaryota</taxon>
        <taxon>Fungi</taxon>
        <taxon>Dikarya</taxon>
        <taxon>Basidiomycota</taxon>
        <taxon>Agaricomycotina</taxon>
        <taxon>Agaricomycetes</taxon>
        <taxon>Polyporales</taxon>
        <taxon>Fomitopsis</taxon>
    </lineage>
</organism>
<reference evidence="2 3" key="1">
    <citation type="journal article" date="2012" name="Science">
        <title>The Paleozoic origin of enzymatic lignin decomposition reconstructed from 31 fungal genomes.</title>
        <authorList>
            <person name="Floudas D."/>
            <person name="Binder M."/>
            <person name="Riley R."/>
            <person name="Barry K."/>
            <person name="Blanchette R.A."/>
            <person name="Henrissat B."/>
            <person name="Martinez A.T."/>
            <person name="Otillar R."/>
            <person name="Spatafora J.W."/>
            <person name="Yadav J.S."/>
            <person name="Aerts A."/>
            <person name="Benoit I."/>
            <person name="Boyd A."/>
            <person name="Carlson A."/>
            <person name="Copeland A."/>
            <person name="Coutinho P.M."/>
            <person name="de Vries R.P."/>
            <person name="Ferreira P."/>
            <person name="Findley K."/>
            <person name="Foster B."/>
            <person name="Gaskell J."/>
            <person name="Glotzer D."/>
            <person name="Gorecki P."/>
            <person name="Heitman J."/>
            <person name="Hesse C."/>
            <person name="Hori C."/>
            <person name="Igarashi K."/>
            <person name="Jurgens J.A."/>
            <person name="Kallen N."/>
            <person name="Kersten P."/>
            <person name="Kohler A."/>
            <person name="Kuees U."/>
            <person name="Kumar T.K.A."/>
            <person name="Kuo A."/>
            <person name="LaButti K."/>
            <person name="Larrondo L.F."/>
            <person name="Lindquist E."/>
            <person name="Ling A."/>
            <person name="Lombard V."/>
            <person name="Lucas S."/>
            <person name="Lundell T."/>
            <person name="Martin R."/>
            <person name="McLaughlin D.J."/>
            <person name="Morgenstern I."/>
            <person name="Morin E."/>
            <person name="Murat C."/>
            <person name="Nagy L.G."/>
            <person name="Nolan M."/>
            <person name="Ohm R.A."/>
            <person name="Patyshakuliyeva A."/>
            <person name="Rokas A."/>
            <person name="Ruiz-Duenas F.J."/>
            <person name="Sabat G."/>
            <person name="Salamov A."/>
            <person name="Samejima M."/>
            <person name="Schmutz J."/>
            <person name="Slot J.C."/>
            <person name="St John F."/>
            <person name="Stenlid J."/>
            <person name="Sun H."/>
            <person name="Sun S."/>
            <person name="Syed K."/>
            <person name="Tsang A."/>
            <person name="Wiebenga A."/>
            <person name="Young D."/>
            <person name="Pisabarro A."/>
            <person name="Eastwood D.C."/>
            <person name="Martin F."/>
            <person name="Cullen D."/>
            <person name="Grigoriev I.V."/>
            <person name="Hibbett D.S."/>
        </authorList>
    </citation>
    <scope>NUCLEOTIDE SEQUENCE</scope>
    <source>
        <strain evidence="3">FP-58527</strain>
    </source>
</reference>
<evidence type="ECO:0000313" key="3">
    <source>
        <dbReference type="Proteomes" id="UP000015241"/>
    </source>
</evidence>
<dbReference type="HOGENOM" id="CLU_090701_0_0_1"/>
<keyword evidence="3" id="KW-1185">Reference proteome</keyword>
<dbReference type="InParanoid" id="S8ELX0"/>
<dbReference type="OrthoDB" id="2497682at2759"/>
<feature type="chain" id="PRO_5004563123" description="Secreted protein" evidence="1">
    <location>
        <begin position="27"/>
        <end position="264"/>
    </location>
</feature>
<keyword evidence="1" id="KW-0732">Signal</keyword>
<evidence type="ECO:0008006" key="4">
    <source>
        <dbReference type="Google" id="ProtNLM"/>
    </source>
</evidence>
<accession>S8ELX0</accession>
<evidence type="ECO:0000313" key="2">
    <source>
        <dbReference type="EMBL" id="EPT04319.1"/>
    </source>
</evidence>
<dbReference type="Proteomes" id="UP000015241">
    <property type="component" value="Unassembled WGS sequence"/>
</dbReference>
<evidence type="ECO:0000256" key="1">
    <source>
        <dbReference type="SAM" id="SignalP"/>
    </source>
</evidence>
<dbReference type="eggNOG" id="ENOG502SPYR">
    <property type="taxonomic scope" value="Eukaryota"/>
</dbReference>
<protein>
    <recommendedName>
        <fullName evidence="4">Secreted protein</fullName>
    </recommendedName>
</protein>
<name>S8ELX0_FOMSC</name>
<sequence length="264" mass="28296">MPSVNRLFRLVLQAACLAAIAGVTLTAPIAVASPLPMPTWKTPTDLVERSSLNARAYDDLSYVGNDTRSGITKHVIADYDAMPSSSSPEKRQGDIISNLDMLNGYSNQISQNAQTINELAGQPEAARSSDFDQQYATAVTGFHESFLGFQNVLGELAADKGLANYDQASDIETILKTTVNSVKYILNDTYEMVDDIPGLGPILGPIVYQIKCIVDEVLDVTENVTDGVLNDLESILPMLKALDGQAAQTACAAGIEIVNICIPL</sequence>
<dbReference type="EMBL" id="KE504127">
    <property type="protein sequence ID" value="EPT04319.1"/>
    <property type="molecule type" value="Genomic_DNA"/>
</dbReference>
<feature type="signal peptide" evidence="1">
    <location>
        <begin position="1"/>
        <end position="26"/>
    </location>
</feature>